<reference evidence="3 4" key="1">
    <citation type="submission" date="2020-12" db="EMBL/GenBank/DDBJ databases">
        <title>Whole genome sequences of gut porcine anaerobes.</title>
        <authorList>
            <person name="Kubasova T."/>
            <person name="Jahodarova E."/>
            <person name="Rychlik I."/>
        </authorList>
    </citation>
    <scope>NUCLEOTIDE SEQUENCE [LARGE SCALE GENOMIC DNA]</scope>
    <source>
        <strain evidence="3 4">An925</strain>
    </source>
</reference>
<name>A0ABS9CBY0_9BACT</name>
<feature type="signal peptide" evidence="1">
    <location>
        <begin position="1"/>
        <end position="19"/>
    </location>
</feature>
<dbReference type="EMBL" id="JADYTN010000001">
    <property type="protein sequence ID" value="MCF2562628.1"/>
    <property type="molecule type" value="Genomic_DNA"/>
</dbReference>
<feature type="chain" id="PRO_5045207604" evidence="1">
    <location>
        <begin position="20"/>
        <end position="205"/>
    </location>
</feature>
<proteinExistence type="predicted"/>
<evidence type="ECO:0000259" key="2">
    <source>
        <dbReference type="Pfam" id="PF14730"/>
    </source>
</evidence>
<evidence type="ECO:0000313" key="3">
    <source>
        <dbReference type="EMBL" id="MCF2562628.1"/>
    </source>
</evidence>
<dbReference type="Proteomes" id="UP001200470">
    <property type="component" value="Unassembled WGS sequence"/>
</dbReference>
<dbReference type="Pfam" id="PF14730">
    <property type="entry name" value="DUF4468"/>
    <property type="match status" value="1"/>
</dbReference>
<dbReference type="RefSeq" id="WP_301637249.1">
    <property type="nucleotide sequence ID" value="NZ_JADYTN010000001.1"/>
</dbReference>
<evidence type="ECO:0000313" key="4">
    <source>
        <dbReference type="Proteomes" id="UP001200470"/>
    </source>
</evidence>
<dbReference type="CDD" id="cd12190">
    <property type="entry name" value="Bacova_04320_like"/>
    <property type="match status" value="1"/>
</dbReference>
<dbReference type="InterPro" id="IPR027823">
    <property type="entry name" value="DUF4468"/>
</dbReference>
<keyword evidence="1" id="KW-0732">Signal</keyword>
<sequence>MKKCILMCVVMAMTLTTTAQNTWEEPEKKEEKVAVVETNPMEKYLKGAVPEVNGKVTFTKTFDAPGKTAFQIYNILGKYLQGVTREPQQINSQLIKADTATYEIDVKLEEWLVFQKTALVLDQTRFFYTIKAQCANGKATLTLSNIRYNYDEERTPIRISAEDWITDRVAVNKKNTKLYRHSGKFRKCTIDRKDYLFEQIEGLLQ</sequence>
<protein>
    <submittedName>
        <fullName evidence="3">DUF4468 domain-containing protein</fullName>
    </submittedName>
</protein>
<gene>
    <name evidence="3" type="ORF">I6E12_00660</name>
</gene>
<accession>A0ABS9CBY0</accession>
<dbReference type="Gene3D" id="3.30.530.80">
    <property type="match status" value="1"/>
</dbReference>
<comment type="caution">
    <text evidence="3">The sequence shown here is derived from an EMBL/GenBank/DDBJ whole genome shotgun (WGS) entry which is preliminary data.</text>
</comment>
<keyword evidence="4" id="KW-1185">Reference proteome</keyword>
<organism evidence="3 4">
    <name type="scientific">Xylanibacter brevis</name>
    <dbReference type="NCBI Taxonomy" id="83231"/>
    <lineage>
        <taxon>Bacteria</taxon>
        <taxon>Pseudomonadati</taxon>
        <taxon>Bacteroidota</taxon>
        <taxon>Bacteroidia</taxon>
        <taxon>Bacteroidales</taxon>
        <taxon>Prevotellaceae</taxon>
        <taxon>Xylanibacter</taxon>
    </lineage>
</organism>
<feature type="domain" description="DUF4468" evidence="2">
    <location>
        <begin position="58"/>
        <end position="149"/>
    </location>
</feature>
<evidence type="ECO:0000256" key="1">
    <source>
        <dbReference type="SAM" id="SignalP"/>
    </source>
</evidence>